<dbReference type="Proteomes" id="UP000317648">
    <property type="component" value="Chromosome"/>
</dbReference>
<dbReference type="EMBL" id="CP036433">
    <property type="protein sequence ID" value="QDU98205.1"/>
    <property type="molecule type" value="Genomic_DNA"/>
</dbReference>
<dbReference type="AlphaFoldDB" id="A0A518E277"/>
<keyword evidence="2" id="KW-1185">Reference proteome</keyword>
<reference evidence="1 2" key="1">
    <citation type="submission" date="2019-02" db="EMBL/GenBank/DDBJ databases">
        <title>Deep-cultivation of Planctomycetes and their phenomic and genomic characterization uncovers novel biology.</title>
        <authorList>
            <person name="Wiegand S."/>
            <person name="Jogler M."/>
            <person name="Boedeker C."/>
            <person name="Pinto D."/>
            <person name="Vollmers J."/>
            <person name="Rivas-Marin E."/>
            <person name="Kohn T."/>
            <person name="Peeters S.H."/>
            <person name="Heuer A."/>
            <person name="Rast P."/>
            <person name="Oberbeckmann S."/>
            <person name="Bunk B."/>
            <person name="Jeske O."/>
            <person name="Meyerdierks A."/>
            <person name="Storesund J.E."/>
            <person name="Kallscheuer N."/>
            <person name="Luecker S."/>
            <person name="Lage O.M."/>
            <person name="Pohl T."/>
            <person name="Merkel B.J."/>
            <person name="Hornburger P."/>
            <person name="Mueller R.-W."/>
            <person name="Bruemmer F."/>
            <person name="Labrenz M."/>
            <person name="Spormann A.M."/>
            <person name="Op den Camp H."/>
            <person name="Overmann J."/>
            <person name="Amann R."/>
            <person name="Jetten M.S.M."/>
            <person name="Mascher T."/>
            <person name="Medema M.H."/>
            <person name="Devos D.P."/>
            <person name="Kaster A.-K."/>
            <person name="Ovreas L."/>
            <person name="Rohde M."/>
            <person name="Galperin M.Y."/>
            <person name="Jogler C."/>
        </authorList>
    </citation>
    <scope>NUCLEOTIDE SEQUENCE [LARGE SCALE GENOMIC DNA]</scope>
    <source>
        <strain evidence="1 2">Pla85_3_4</strain>
    </source>
</reference>
<evidence type="ECO:0000313" key="1">
    <source>
        <dbReference type="EMBL" id="QDU98205.1"/>
    </source>
</evidence>
<protein>
    <submittedName>
        <fullName evidence="1">Uncharacterized protein</fullName>
    </submittedName>
</protein>
<gene>
    <name evidence="1" type="ORF">Pla8534_60660</name>
</gene>
<accession>A0A518E277</accession>
<dbReference type="KEGG" id="lcre:Pla8534_60660"/>
<proteinExistence type="predicted"/>
<evidence type="ECO:0000313" key="2">
    <source>
        <dbReference type="Proteomes" id="UP000317648"/>
    </source>
</evidence>
<name>A0A518E277_9BACT</name>
<organism evidence="1 2">
    <name type="scientific">Lignipirellula cremea</name>
    <dbReference type="NCBI Taxonomy" id="2528010"/>
    <lineage>
        <taxon>Bacteria</taxon>
        <taxon>Pseudomonadati</taxon>
        <taxon>Planctomycetota</taxon>
        <taxon>Planctomycetia</taxon>
        <taxon>Pirellulales</taxon>
        <taxon>Pirellulaceae</taxon>
        <taxon>Lignipirellula</taxon>
    </lineage>
</organism>
<dbReference type="RefSeq" id="WP_145057269.1">
    <property type="nucleotide sequence ID" value="NZ_CP036433.1"/>
</dbReference>
<sequence length="101" mass="11414">MDQVFEGEPHADIQLQGNSLQRSDVTQDWGSKLQWKITRDGKEVAVAAARVSPVYEHGLTEPGDYEAVLQLFKYVNYKKDKDGAYTESKFVDISNKVTFSV</sequence>
<dbReference type="OrthoDB" id="283569at2"/>